<evidence type="ECO:0000256" key="1">
    <source>
        <dbReference type="SAM" id="Coils"/>
    </source>
</evidence>
<feature type="compositionally biased region" description="Basic and acidic residues" evidence="2">
    <location>
        <begin position="1345"/>
        <end position="1354"/>
    </location>
</feature>
<keyword evidence="4" id="KW-1185">Reference proteome</keyword>
<accession>A0A1Q9DN59</accession>
<name>A0A1Q9DN59_SYMMI</name>
<feature type="region of interest" description="Disordered" evidence="2">
    <location>
        <begin position="1288"/>
        <end position="1354"/>
    </location>
</feature>
<feature type="region of interest" description="Disordered" evidence="2">
    <location>
        <begin position="1"/>
        <end position="24"/>
    </location>
</feature>
<reference evidence="3 4" key="1">
    <citation type="submission" date="2016-02" db="EMBL/GenBank/DDBJ databases">
        <title>Genome analysis of coral dinoflagellate symbionts highlights evolutionary adaptations to a symbiotic lifestyle.</title>
        <authorList>
            <person name="Aranda M."/>
            <person name="Li Y."/>
            <person name="Liew Y.J."/>
            <person name="Baumgarten S."/>
            <person name="Simakov O."/>
            <person name="Wilson M."/>
            <person name="Piel J."/>
            <person name="Ashoor H."/>
            <person name="Bougouffa S."/>
            <person name="Bajic V.B."/>
            <person name="Ryu T."/>
            <person name="Ravasi T."/>
            <person name="Bayer T."/>
            <person name="Micklem G."/>
            <person name="Kim H."/>
            <person name="Bhak J."/>
            <person name="Lajeunesse T.C."/>
            <person name="Voolstra C.R."/>
        </authorList>
    </citation>
    <scope>NUCLEOTIDE SEQUENCE [LARGE SCALE GENOMIC DNA]</scope>
    <source>
        <strain evidence="3 4">CCMP2467</strain>
    </source>
</reference>
<evidence type="ECO:0000313" key="3">
    <source>
        <dbReference type="EMBL" id="OLP96617.1"/>
    </source>
</evidence>
<dbReference type="EMBL" id="LSRX01000460">
    <property type="protein sequence ID" value="OLP96617.1"/>
    <property type="molecule type" value="Genomic_DNA"/>
</dbReference>
<evidence type="ECO:0000256" key="2">
    <source>
        <dbReference type="SAM" id="MobiDB-lite"/>
    </source>
</evidence>
<feature type="compositionally biased region" description="Acidic residues" evidence="2">
    <location>
        <begin position="1"/>
        <end position="15"/>
    </location>
</feature>
<feature type="compositionally biased region" description="Basic and acidic residues" evidence="2">
    <location>
        <begin position="694"/>
        <end position="704"/>
    </location>
</feature>
<proteinExistence type="predicted"/>
<comment type="caution">
    <text evidence="3">The sequence shown here is derived from an EMBL/GenBank/DDBJ whole genome shotgun (WGS) entry which is preliminary data.</text>
</comment>
<sequence>MLVPADDTDNDDDDAEINRAPAEPTEGFHSLVEIPIPSADEGTIHNLLAYVSHTEQSEWIASEVATFVNRTNNSKKAMSSFRNNYAHVENTHRAIWPGVEIPEREPRNARKKAAAKPQRQWLAERTCTTSVLMAYFVWAISSFDRGWASRAHACKALRSLLLKLVSALGRLMLTFRPLAQFARVLSMDPDEEQWVDVNVGLDLAIDCWATDLDYDDRKTWLRNPLERGTLDEWLCWALDPSHDSSLIKLLMPTVLCVAAQLAGLLDESVQQMASISQPAPRVTNRKRFTAVALTQKRDIARRMFTGQDRFLARAMESVLGDMEGAPDQVGSGSYPGVYTAEMALAVLQKTVNDSGVLTEIRGRCRQFIADHAAWCQQVTGKRLFHNGPTAPVFMAHAKIHLAKQTPLVLLENDLHMGMIEYLYGSEYAIHPLLISAADVGHAGTSRDRLYVILAHKHHVKQICDVQGMLQHTTHVLRKVVQTTPQDYLFANAQQKRLEALHVARVRKIQYQPRARNWTYLLNDRERKAVSVIKEKYEKRFGRSAVSDKNLLAHLGDNPCTHLNWSAVSGRVPALRMNAGKMYNPRLQRWMCAAEKLAMMGFPVEPRVAMSMGVPALPVTDPQRAAMLAGNCMHFGCVLLAEFLALTCFSPKGHFSGAERHSCARTLQLQTRLEEELPTAKVPAKPALPKPTVKATEKPPKKPTEDLLEYPGGVVLELPARVSSTGQRRRDSHYRQWLEGLGPDEGSDFLTSKVLDGMTRNDLFAVVTFLTGWTPDELKVSSTKAGMIKAMKAESKRRGHPLAKTAWTCKDIRRMDRHCIHGKHNEPGLQKQLEKLEAFKREHMAGMGEAMKETFAESTVKERRQQELLNLDIRRTLWTEKEMDKAIQSIKDGMAKWEEDKEKEAKTQACPSYHVRDRYRGLTKVTDEAADFDAKLITKLQKFKQDQARASKSILHYVIVADHLKPNKVWRPDAISPHVCGIVVASSPNVDEITVTLKNGAQAAFLRENSKETGLPILVNARLAFQAKGPDARKYYEAMEGTQDEQILHKWKDLKHHKKKKHKKPEGEQQEVPFMPVHLYWDGFARWVISPYRGDPVPYGLASEKTDDKMHVFCYAKDNAISPDRLNTHFMVWDTTDEEWVEDDKIKCLSKYTAKEKEQVVTRASGSGIFGEMAKAFSYIFSGTTSSKMSPEIKECLLGLEGANITVAWKDLHQDELAPFRKFLVDSFGTYYAAWVHMCRNTQIPRQTCIRNLARMLRRCREELDAAKAIREKEQKEAQKNKFGAQKGFAQTKAMSKQMTRAMSRAGTKKLEEMTPEQLEKHQKEQDKKEQKAWSMFGWGKKSAAKHGDSKASLP</sequence>
<organism evidence="3 4">
    <name type="scientific">Symbiodinium microadriaticum</name>
    <name type="common">Dinoflagellate</name>
    <name type="synonym">Zooxanthella microadriatica</name>
    <dbReference type="NCBI Taxonomy" id="2951"/>
    <lineage>
        <taxon>Eukaryota</taxon>
        <taxon>Sar</taxon>
        <taxon>Alveolata</taxon>
        <taxon>Dinophyceae</taxon>
        <taxon>Suessiales</taxon>
        <taxon>Symbiodiniaceae</taxon>
        <taxon>Symbiodinium</taxon>
    </lineage>
</organism>
<feature type="compositionally biased region" description="Low complexity" evidence="2">
    <location>
        <begin position="678"/>
        <end position="693"/>
    </location>
</feature>
<dbReference type="Proteomes" id="UP000186817">
    <property type="component" value="Unassembled WGS sequence"/>
</dbReference>
<gene>
    <name evidence="3" type="ORF">AK812_SmicGene21122</name>
</gene>
<feature type="coiled-coil region" evidence="1">
    <location>
        <begin position="1249"/>
        <end position="1276"/>
    </location>
</feature>
<feature type="region of interest" description="Disordered" evidence="2">
    <location>
        <begin position="675"/>
        <end position="706"/>
    </location>
</feature>
<dbReference type="OrthoDB" id="408976at2759"/>
<keyword evidence="1" id="KW-0175">Coiled coil</keyword>
<evidence type="ECO:0000313" key="4">
    <source>
        <dbReference type="Proteomes" id="UP000186817"/>
    </source>
</evidence>
<protein>
    <submittedName>
        <fullName evidence="3">Uncharacterized protein</fullName>
    </submittedName>
</protein>
<feature type="compositionally biased region" description="Basic and acidic residues" evidence="2">
    <location>
        <begin position="1308"/>
        <end position="1331"/>
    </location>
</feature>